<dbReference type="InterPro" id="IPR003607">
    <property type="entry name" value="HD/PDEase_dom"/>
</dbReference>
<evidence type="ECO:0000259" key="3">
    <source>
        <dbReference type="SMART" id="SM00471"/>
    </source>
</evidence>
<dbReference type="HOGENOM" id="CLU_026821_1_2_1"/>
<reference evidence="6" key="1">
    <citation type="submission" date="2012-12" db="EMBL/GenBank/DDBJ databases">
        <authorList>
            <person name="Hellsten U."/>
            <person name="Grimwood J."/>
            <person name="Chapman J.A."/>
            <person name="Shapiro H."/>
            <person name="Aerts A."/>
            <person name="Otillar R.P."/>
            <person name="Terry A.Y."/>
            <person name="Boore J.L."/>
            <person name="Simakov O."/>
            <person name="Marletaz F."/>
            <person name="Cho S.-J."/>
            <person name="Edsinger-Gonzales E."/>
            <person name="Havlak P."/>
            <person name="Kuo D.-H."/>
            <person name="Larsson T."/>
            <person name="Lv J."/>
            <person name="Arendt D."/>
            <person name="Savage R."/>
            <person name="Osoegawa K."/>
            <person name="de Jong P."/>
            <person name="Lindberg D.R."/>
            <person name="Seaver E.C."/>
            <person name="Weisblat D.A."/>
            <person name="Putnam N.H."/>
            <person name="Grigoriev I.V."/>
            <person name="Rokhsar D.S."/>
        </authorList>
    </citation>
    <scope>NUCLEOTIDE SEQUENCE</scope>
</reference>
<dbReference type="SMART" id="SM00471">
    <property type="entry name" value="HDc"/>
    <property type="match status" value="1"/>
</dbReference>
<gene>
    <name evidence="5" type="primary">20216460</name>
    <name evidence="4" type="ORF">HELRODRAFT_85388</name>
</gene>
<dbReference type="FunCoup" id="T1G5W3">
    <property type="interactions" value="564"/>
</dbReference>
<evidence type="ECO:0000256" key="2">
    <source>
        <dbReference type="SAM" id="Phobius"/>
    </source>
</evidence>
<accession>T1G5W3</accession>
<dbReference type="InterPro" id="IPR006674">
    <property type="entry name" value="HD_domain"/>
</dbReference>
<proteinExistence type="inferred from homology"/>
<dbReference type="GO" id="GO:0005634">
    <property type="term" value="C:nucleus"/>
    <property type="evidence" value="ECO:0000318"/>
    <property type="project" value="GO_Central"/>
</dbReference>
<evidence type="ECO:0000256" key="1">
    <source>
        <dbReference type="ARBA" id="ARBA00005776"/>
    </source>
</evidence>
<protein>
    <recommendedName>
        <fullName evidence="3">HD/PDEase domain-containing protein</fullName>
    </recommendedName>
</protein>
<dbReference type="EMBL" id="KB097336">
    <property type="protein sequence ID" value="ESN97611.1"/>
    <property type="molecule type" value="Genomic_DNA"/>
</dbReference>
<name>T1G5W3_HELRO</name>
<dbReference type="eggNOG" id="KOG2681">
    <property type="taxonomic scope" value="Eukaryota"/>
</dbReference>
<evidence type="ECO:0000313" key="6">
    <source>
        <dbReference type="Proteomes" id="UP000015101"/>
    </source>
</evidence>
<dbReference type="EMBL" id="AMQM01006280">
    <property type="status" value="NOT_ANNOTATED_CDS"/>
    <property type="molecule type" value="Genomic_DNA"/>
</dbReference>
<dbReference type="InterPro" id="IPR050135">
    <property type="entry name" value="dGTPase-like"/>
</dbReference>
<dbReference type="RefSeq" id="XP_009024287.1">
    <property type="nucleotide sequence ID" value="XM_009026039.1"/>
</dbReference>
<dbReference type="GO" id="GO:0006203">
    <property type="term" value="P:dGTP catabolic process"/>
    <property type="evidence" value="ECO:0000318"/>
    <property type="project" value="GO_Central"/>
</dbReference>
<dbReference type="GO" id="GO:0008832">
    <property type="term" value="F:dGTPase activity"/>
    <property type="evidence" value="ECO:0000318"/>
    <property type="project" value="GO_Central"/>
</dbReference>
<dbReference type="OMA" id="HEDMSER"/>
<dbReference type="KEGG" id="hro:HELRODRAFT_85388"/>
<dbReference type="Gene3D" id="3.30.70.2760">
    <property type="match status" value="1"/>
</dbReference>
<comment type="similarity">
    <text evidence="1">Belongs to the SAMHD1 family.</text>
</comment>
<dbReference type="Gene3D" id="1.10.3210.10">
    <property type="entry name" value="Hypothetical protein af1432"/>
    <property type="match status" value="1"/>
</dbReference>
<dbReference type="FunFam" id="3.30.70.2760:FF:000004">
    <property type="entry name" value="HD domain containing protein"/>
    <property type="match status" value="1"/>
</dbReference>
<feature type="domain" description="HD/PDEase" evidence="3">
    <location>
        <begin position="46"/>
        <end position="216"/>
    </location>
</feature>
<evidence type="ECO:0000313" key="4">
    <source>
        <dbReference type="EMBL" id="ESN97611.1"/>
    </source>
</evidence>
<feature type="transmembrane region" description="Helical" evidence="2">
    <location>
        <begin position="465"/>
        <end position="494"/>
    </location>
</feature>
<evidence type="ECO:0000313" key="5">
    <source>
        <dbReference type="EnsemblMetazoa" id="HelroP85388"/>
    </source>
</evidence>
<keyword evidence="2" id="KW-1133">Transmembrane helix</keyword>
<keyword evidence="2" id="KW-0472">Membrane</keyword>
<organism evidence="5 6">
    <name type="scientific">Helobdella robusta</name>
    <name type="common">Californian leech</name>
    <dbReference type="NCBI Taxonomy" id="6412"/>
    <lineage>
        <taxon>Eukaryota</taxon>
        <taxon>Metazoa</taxon>
        <taxon>Spiralia</taxon>
        <taxon>Lophotrochozoa</taxon>
        <taxon>Annelida</taxon>
        <taxon>Clitellata</taxon>
        <taxon>Hirudinea</taxon>
        <taxon>Rhynchobdellida</taxon>
        <taxon>Glossiphoniidae</taxon>
        <taxon>Helobdella</taxon>
    </lineage>
</organism>
<dbReference type="CTD" id="20216460"/>
<dbReference type="Pfam" id="PF01966">
    <property type="entry name" value="HD"/>
    <property type="match status" value="1"/>
</dbReference>
<keyword evidence="6" id="KW-1185">Reference proteome</keyword>
<dbReference type="SUPFAM" id="SSF109604">
    <property type="entry name" value="HD-domain/PDEase-like"/>
    <property type="match status" value="1"/>
</dbReference>
<dbReference type="PANTHER" id="PTHR11373:SF4">
    <property type="entry name" value="DEOXYNUCLEOSIDE TRIPHOSPHATE TRIPHOSPHOHYDROLASE SAMHD1"/>
    <property type="match status" value="1"/>
</dbReference>
<dbReference type="Proteomes" id="UP000015101">
    <property type="component" value="Unassembled WGS sequence"/>
</dbReference>
<dbReference type="PANTHER" id="PTHR11373">
    <property type="entry name" value="DEOXYNUCLEOSIDE TRIPHOSPHATE TRIPHOSPHOHYDROLASE"/>
    <property type="match status" value="1"/>
</dbReference>
<keyword evidence="2" id="KW-0812">Transmembrane</keyword>
<reference evidence="5" key="3">
    <citation type="submission" date="2015-06" db="UniProtKB">
        <authorList>
            <consortium name="EnsemblMetazoa"/>
        </authorList>
    </citation>
    <scope>IDENTIFICATION</scope>
</reference>
<dbReference type="EnsemblMetazoa" id="HelroT85388">
    <property type="protein sequence ID" value="HelroP85388"/>
    <property type="gene ID" value="HelroG85388"/>
</dbReference>
<sequence>IQVMNDPIHGHIEISPLCMAIVDTPQFQRLRFIKMTGTGSLVYPGAVHTRFEHSIGVCHLAETLCRTMQQKQPELNITESDVSCVAVAGLCHDLGHGPFSHLYDQLFIPSFRRSAKLPDWKHEQASVDMLDYIIKENNLKHLFSDEDLMFIKEQIMSPTNKVVIFFLSNLFFNDLIDYQGRGQDKMFLYEIVANNRTGIDVDRWDYFLRDSHYLGLKVSFDPGRLLKFVRVIDVNGEKQICARNKEADNLYEMYHCRSSLFKQAYLHKTTIILNYMICEAMKLADDHLFFPGTNGKLYKMSEGMNDMEAFWKMTDDIILQILHSSRPELSRSREWIKRVFSRNLPKIVGLVKESDNPKLKWSADWIHEQLVMDSTLLKMNLTADDFIVVKRSFNYGMKEKNPLENCMFYSKHNPDVAYKVTKDQVSPFLPEKFLEVQYLVYCSEDEKQSVANEVYMAFCLRHNILIYKVIIVFIFILLLMSIISNIIVSFMFFVKASKTLLQ</sequence>
<dbReference type="FunFam" id="1.10.3210.10:FF:000017">
    <property type="entry name" value="Deoxynucleoside triphosphate triphosphohydrolase SAMHD1"/>
    <property type="match status" value="1"/>
</dbReference>
<dbReference type="GeneID" id="20216460"/>
<dbReference type="CDD" id="cd00077">
    <property type="entry name" value="HDc"/>
    <property type="match status" value="1"/>
</dbReference>
<dbReference type="AlphaFoldDB" id="T1G5W3"/>
<reference evidence="4 6" key="2">
    <citation type="journal article" date="2013" name="Nature">
        <title>Insights into bilaterian evolution from three spiralian genomes.</title>
        <authorList>
            <person name="Simakov O."/>
            <person name="Marletaz F."/>
            <person name="Cho S.J."/>
            <person name="Edsinger-Gonzales E."/>
            <person name="Havlak P."/>
            <person name="Hellsten U."/>
            <person name="Kuo D.H."/>
            <person name="Larsson T."/>
            <person name="Lv J."/>
            <person name="Arendt D."/>
            <person name="Savage R."/>
            <person name="Osoegawa K."/>
            <person name="de Jong P."/>
            <person name="Grimwood J."/>
            <person name="Chapman J.A."/>
            <person name="Shapiro H."/>
            <person name="Aerts A."/>
            <person name="Otillar R.P."/>
            <person name="Terry A.Y."/>
            <person name="Boore J.L."/>
            <person name="Grigoriev I.V."/>
            <person name="Lindberg D.R."/>
            <person name="Seaver E.C."/>
            <person name="Weisblat D.A."/>
            <person name="Putnam N.H."/>
            <person name="Rokhsar D.S."/>
        </authorList>
    </citation>
    <scope>NUCLEOTIDE SEQUENCE</scope>
</reference>
<dbReference type="OrthoDB" id="9991235at2759"/>
<dbReference type="InParanoid" id="T1G5W3"/>